<reference evidence="6" key="1">
    <citation type="submission" date="2021-12" db="EMBL/GenBank/DDBJ databases">
        <title>taxonomy of Moraxella sp. ZY201224.</title>
        <authorList>
            <person name="Li F."/>
        </authorList>
    </citation>
    <scope>NUCLEOTIDE SEQUENCE</scope>
    <source>
        <strain evidence="6">ZY201224</strain>
    </source>
</reference>
<dbReference type="RefSeq" id="WP_263076503.1">
    <property type="nucleotide sequence ID" value="NZ_CP089977.1"/>
</dbReference>
<dbReference type="Pfam" id="PF00842">
    <property type="entry name" value="Ala_racemase_C"/>
    <property type="match status" value="1"/>
</dbReference>
<dbReference type="InterPro" id="IPR001608">
    <property type="entry name" value="Ala_racemase_N"/>
</dbReference>
<evidence type="ECO:0000313" key="7">
    <source>
        <dbReference type="Proteomes" id="UP001063782"/>
    </source>
</evidence>
<evidence type="ECO:0000259" key="5">
    <source>
        <dbReference type="SMART" id="SM01005"/>
    </source>
</evidence>
<proteinExistence type="inferred from homology"/>
<dbReference type="HAMAP" id="MF_01201">
    <property type="entry name" value="Ala_racemase"/>
    <property type="match status" value="1"/>
</dbReference>
<evidence type="ECO:0000256" key="4">
    <source>
        <dbReference type="HAMAP-Rule" id="MF_01201"/>
    </source>
</evidence>
<feature type="binding site" evidence="4">
    <location>
        <position position="137"/>
    </location>
    <ligand>
        <name>substrate</name>
    </ligand>
</feature>
<dbReference type="GO" id="GO:0008784">
    <property type="term" value="F:alanine racemase activity"/>
    <property type="evidence" value="ECO:0007669"/>
    <property type="project" value="UniProtKB-EC"/>
</dbReference>
<name>A0ABY6F4H9_9GAMM</name>
<dbReference type="Gene3D" id="3.20.20.10">
    <property type="entry name" value="Alanine racemase"/>
    <property type="match status" value="1"/>
</dbReference>
<keyword evidence="2 4" id="KW-0663">Pyridoxal phosphate</keyword>
<dbReference type="PANTHER" id="PTHR30511">
    <property type="entry name" value="ALANINE RACEMASE"/>
    <property type="match status" value="1"/>
</dbReference>
<dbReference type="InterPro" id="IPR029066">
    <property type="entry name" value="PLP-binding_barrel"/>
</dbReference>
<dbReference type="InterPro" id="IPR000821">
    <property type="entry name" value="Ala_racemase"/>
</dbReference>
<dbReference type="SMART" id="SM01005">
    <property type="entry name" value="Ala_racemase_C"/>
    <property type="match status" value="1"/>
</dbReference>
<comment type="pathway">
    <text evidence="4">Amino-acid biosynthesis; D-alanine biosynthesis; D-alanine from L-alanine: step 1/1.</text>
</comment>
<evidence type="ECO:0000256" key="1">
    <source>
        <dbReference type="ARBA" id="ARBA00001933"/>
    </source>
</evidence>
<feature type="domain" description="Alanine racemase C-terminal" evidence="5">
    <location>
        <begin position="243"/>
        <end position="370"/>
    </location>
</feature>
<dbReference type="Pfam" id="PF01168">
    <property type="entry name" value="Ala_racemase_N"/>
    <property type="match status" value="1"/>
</dbReference>
<gene>
    <name evidence="6" type="primary">alr</name>
    <name evidence="6" type="ORF">LU297_00675</name>
</gene>
<dbReference type="EC" id="5.1.1.1" evidence="4"/>
<dbReference type="PANTHER" id="PTHR30511:SF0">
    <property type="entry name" value="ALANINE RACEMASE, CATABOLIC-RELATED"/>
    <property type="match status" value="1"/>
</dbReference>
<feature type="active site" description="Proton acceptor; specific for D-alanine" evidence="4">
    <location>
        <position position="35"/>
    </location>
</feature>
<feature type="active site" description="Proton acceptor; specific for L-alanine" evidence="4">
    <location>
        <position position="264"/>
    </location>
</feature>
<keyword evidence="3 4" id="KW-0413">Isomerase</keyword>
<protein>
    <recommendedName>
        <fullName evidence="4">Alanine racemase</fullName>
        <ecNumber evidence="4">5.1.1.1</ecNumber>
    </recommendedName>
</protein>
<comment type="catalytic activity">
    <reaction evidence="4">
        <text>L-alanine = D-alanine</text>
        <dbReference type="Rhea" id="RHEA:20249"/>
        <dbReference type="ChEBI" id="CHEBI:57416"/>
        <dbReference type="ChEBI" id="CHEBI:57972"/>
        <dbReference type="EC" id="5.1.1.1"/>
    </reaction>
</comment>
<dbReference type="SUPFAM" id="SSF50621">
    <property type="entry name" value="Alanine racemase C-terminal domain-like"/>
    <property type="match status" value="1"/>
</dbReference>
<evidence type="ECO:0000256" key="2">
    <source>
        <dbReference type="ARBA" id="ARBA00022898"/>
    </source>
</evidence>
<dbReference type="Gene3D" id="2.40.37.10">
    <property type="entry name" value="Lyase, Ornithine Decarboxylase, Chain A, domain 1"/>
    <property type="match status" value="1"/>
</dbReference>
<evidence type="ECO:0000256" key="3">
    <source>
        <dbReference type="ARBA" id="ARBA00023235"/>
    </source>
</evidence>
<dbReference type="PRINTS" id="PR00992">
    <property type="entry name" value="ALARACEMASE"/>
</dbReference>
<dbReference type="EMBL" id="CP089977">
    <property type="protein sequence ID" value="UXZ05002.1"/>
    <property type="molecule type" value="Genomic_DNA"/>
</dbReference>
<organism evidence="6 7">
    <name type="scientific">Moraxella nasicaprae</name>
    <dbReference type="NCBI Taxonomy" id="2904122"/>
    <lineage>
        <taxon>Bacteria</taxon>
        <taxon>Pseudomonadati</taxon>
        <taxon>Pseudomonadota</taxon>
        <taxon>Gammaproteobacteria</taxon>
        <taxon>Moraxellales</taxon>
        <taxon>Moraxellaceae</taxon>
        <taxon>Moraxella</taxon>
    </lineage>
</organism>
<accession>A0ABY6F4H9</accession>
<dbReference type="SUPFAM" id="SSF51419">
    <property type="entry name" value="PLP-binding barrel"/>
    <property type="match status" value="1"/>
</dbReference>
<dbReference type="NCBIfam" id="TIGR00492">
    <property type="entry name" value="alr"/>
    <property type="match status" value="1"/>
</dbReference>
<comment type="cofactor">
    <cofactor evidence="1 4">
        <name>pyridoxal 5'-phosphate</name>
        <dbReference type="ChEBI" id="CHEBI:597326"/>
    </cofactor>
</comment>
<feature type="binding site" evidence="4">
    <location>
        <position position="316"/>
    </location>
    <ligand>
        <name>substrate</name>
    </ligand>
</feature>
<feature type="modified residue" description="N6-(pyridoxal phosphate)lysine" evidence="4">
    <location>
        <position position="35"/>
    </location>
</feature>
<evidence type="ECO:0000313" key="6">
    <source>
        <dbReference type="EMBL" id="UXZ05002.1"/>
    </source>
</evidence>
<comment type="similarity">
    <text evidence="4">Belongs to the alanine racemase family.</text>
</comment>
<sequence length="370" mass="40556">MRNTTITIDSQALTHNLALIKSKLASTTKVMAMVKADAYGHGIAHALPPLQDADAFGVACMSEALQVKACLQQLSIDRPVVLIEGVFSHDEWQLAIQQGFGCVIHQQQQLDWALANQPASGSFTQTIWLKHNTGMNRLGFDDEQIITAAQALNEAGYRLILTSHFACADDVSHPLNKQQIDRFGQALKHIRQFAPQTLASLCNSAGIFNFANEHHDWVRAGIALYGGTPLANQSASHLGLRPAMTLTAQLIATHDIKAEEAVGYGSIWQANQDQRIGVVSIGYGDGYPRVVKNAQVKLQDNHQHWHLRPIIGRVAMDMLMVDIDGLDIDVGNAVILWGDAPHIDDIASQAGTIGYELMCRLTQRPIRVVR</sequence>
<dbReference type="Proteomes" id="UP001063782">
    <property type="component" value="Chromosome"/>
</dbReference>
<comment type="function">
    <text evidence="4">Catalyzes the interconversion of L-alanine and D-alanine. May also act on other amino acids.</text>
</comment>
<keyword evidence="7" id="KW-1185">Reference proteome</keyword>
<dbReference type="InterPro" id="IPR011079">
    <property type="entry name" value="Ala_racemase_C"/>
</dbReference>
<dbReference type="InterPro" id="IPR009006">
    <property type="entry name" value="Ala_racemase/Decarboxylase_C"/>
</dbReference>